<dbReference type="STRING" id="589385.SAMN05421504_111234"/>
<name>A0A1H3RP27_9PSEU</name>
<reference evidence="2 3" key="1">
    <citation type="submission" date="2016-10" db="EMBL/GenBank/DDBJ databases">
        <authorList>
            <person name="de Groot N.N."/>
        </authorList>
    </citation>
    <scope>NUCLEOTIDE SEQUENCE [LARGE SCALE GENOMIC DNA]</scope>
    <source>
        <strain evidence="2 3">CPCC 202699</strain>
    </source>
</reference>
<evidence type="ECO:0000313" key="2">
    <source>
        <dbReference type="EMBL" id="SDZ27427.1"/>
    </source>
</evidence>
<accession>A0A1H3RP27</accession>
<dbReference type="AlphaFoldDB" id="A0A1H3RP27"/>
<feature type="compositionally biased region" description="Low complexity" evidence="1">
    <location>
        <begin position="46"/>
        <end position="62"/>
    </location>
</feature>
<gene>
    <name evidence="2" type="ORF">SAMN05421504_111234</name>
</gene>
<dbReference type="RefSeq" id="WP_091298100.1">
    <property type="nucleotide sequence ID" value="NZ_FNON01000011.1"/>
</dbReference>
<evidence type="ECO:0000256" key="1">
    <source>
        <dbReference type="SAM" id="MobiDB-lite"/>
    </source>
</evidence>
<evidence type="ECO:0000313" key="3">
    <source>
        <dbReference type="Proteomes" id="UP000199515"/>
    </source>
</evidence>
<feature type="region of interest" description="Disordered" evidence="1">
    <location>
        <begin position="37"/>
        <end position="62"/>
    </location>
</feature>
<keyword evidence="3" id="KW-1185">Reference proteome</keyword>
<sequence length="62" mass="6421">MTIIATVGAYAGLVLLALMSLTPVLLDLDQRFPGTRRAKAARRTTGEAARTAPAPAGRLASV</sequence>
<dbReference type="Proteomes" id="UP000199515">
    <property type="component" value="Unassembled WGS sequence"/>
</dbReference>
<dbReference type="EMBL" id="FNON01000011">
    <property type="protein sequence ID" value="SDZ27427.1"/>
    <property type="molecule type" value="Genomic_DNA"/>
</dbReference>
<organism evidence="2 3">
    <name type="scientific">Amycolatopsis xylanica</name>
    <dbReference type="NCBI Taxonomy" id="589385"/>
    <lineage>
        <taxon>Bacteria</taxon>
        <taxon>Bacillati</taxon>
        <taxon>Actinomycetota</taxon>
        <taxon>Actinomycetes</taxon>
        <taxon>Pseudonocardiales</taxon>
        <taxon>Pseudonocardiaceae</taxon>
        <taxon>Amycolatopsis</taxon>
    </lineage>
</organism>
<protein>
    <submittedName>
        <fullName evidence="2">Uncharacterized protein</fullName>
    </submittedName>
</protein>
<proteinExistence type="predicted"/>